<feature type="transmembrane region" description="Helical" evidence="1">
    <location>
        <begin position="21"/>
        <end position="42"/>
    </location>
</feature>
<keyword evidence="1" id="KW-0472">Membrane</keyword>
<dbReference type="InterPro" id="IPR021082">
    <property type="entry name" value="Protein_GAPT"/>
</dbReference>
<dbReference type="AlphaFoldDB" id="A0A4W3KHS7"/>
<dbReference type="GO" id="GO:0016020">
    <property type="term" value="C:membrane"/>
    <property type="evidence" value="ECO:0007669"/>
    <property type="project" value="InterPro"/>
</dbReference>
<dbReference type="Proteomes" id="UP000314986">
    <property type="component" value="Unassembled WGS sequence"/>
</dbReference>
<keyword evidence="1" id="KW-1133">Transmembrane helix</keyword>
<organism evidence="2 3">
    <name type="scientific">Callorhinchus milii</name>
    <name type="common">Ghost shark</name>
    <dbReference type="NCBI Taxonomy" id="7868"/>
    <lineage>
        <taxon>Eukaryota</taxon>
        <taxon>Metazoa</taxon>
        <taxon>Chordata</taxon>
        <taxon>Craniata</taxon>
        <taxon>Vertebrata</taxon>
        <taxon>Chondrichthyes</taxon>
        <taxon>Holocephali</taxon>
        <taxon>Chimaeriformes</taxon>
        <taxon>Callorhinchidae</taxon>
        <taxon>Callorhinchus</taxon>
    </lineage>
</organism>
<name>A0A4W3KHS7_CALMI</name>
<protein>
    <submittedName>
        <fullName evidence="2">Uncharacterized protein</fullName>
    </submittedName>
</protein>
<dbReference type="InParanoid" id="A0A4W3KHS7"/>
<evidence type="ECO:0000313" key="2">
    <source>
        <dbReference type="Ensembl" id="ENSCMIP00000047020.1"/>
    </source>
</evidence>
<evidence type="ECO:0000313" key="3">
    <source>
        <dbReference type="Proteomes" id="UP000314986"/>
    </source>
</evidence>
<dbReference type="OMA" id="GHINDEH"/>
<proteinExistence type="predicted"/>
<evidence type="ECO:0000256" key="1">
    <source>
        <dbReference type="SAM" id="Phobius"/>
    </source>
</evidence>
<reference evidence="3" key="2">
    <citation type="journal article" date="2007" name="PLoS Biol.">
        <title>Survey sequencing and comparative analysis of the elephant shark (Callorhinchus milii) genome.</title>
        <authorList>
            <person name="Venkatesh B."/>
            <person name="Kirkness E.F."/>
            <person name="Loh Y.H."/>
            <person name="Halpern A.L."/>
            <person name="Lee A.P."/>
            <person name="Johnson J."/>
            <person name="Dandona N."/>
            <person name="Viswanathan L.D."/>
            <person name="Tay A."/>
            <person name="Venter J.C."/>
            <person name="Strausberg R.L."/>
            <person name="Brenner S."/>
        </authorList>
    </citation>
    <scope>NUCLEOTIDE SEQUENCE [LARGE SCALE GENOMIC DNA]</scope>
</reference>
<reference evidence="2" key="4">
    <citation type="submission" date="2025-08" db="UniProtKB">
        <authorList>
            <consortium name="Ensembl"/>
        </authorList>
    </citation>
    <scope>IDENTIFICATION</scope>
</reference>
<dbReference type="Ensembl" id="ENSCMIT00000047685.1">
    <property type="protein sequence ID" value="ENSCMIP00000047020.1"/>
    <property type="gene ID" value="ENSCMIG00000019301.1"/>
</dbReference>
<keyword evidence="1" id="KW-0812">Transmembrane</keyword>
<sequence length="184" mass="21173">STDKFKTNPMNVSLNNMILNIIAVSITVPLLLIAIAGFFIWYCVCVRSNGLHLPRMRKFRINRTSKRVSFQLDDQVFCNQVATSCTTEQFSNSIDSSINNVLYSKYSHPYANITIGPLNPMEGDDLKESFSSIDPQQFDDVQAEEYSNHIYGNDESVEDSLYYNYRGPHNEYIEEDDIYIIPRE</sequence>
<dbReference type="Pfam" id="PF11770">
    <property type="entry name" value="GAPT"/>
    <property type="match status" value="1"/>
</dbReference>
<reference evidence="3" key="3">
    <citation type="journal article" date="2014" name="Nature">
        <title>Elephant shark genome provides unique insights into gnathostome evolution.</title>
        <authorList>
            <consortium name="International Elephant Shark Genome Sequencing Consortium"/>
            <person name="Venkatesh B."/>
            <person name="Lee A.P."/>
            <person name="Ravi V."/>
            <person name="Maurya A.K."/>
            <person name="Lian M.M."/>
            <person name="Swann J.B."/>
            <person name="Ohta Y."/>
            <person name="Flajnik M.F."/>
            <person name="Sutoh Y."/>
            <person name="Kasahara M."/>
            <person name="Hoon S."/>
            <person name="Gangu V."/>
            <person name="Roy S.W."/>
            <person name="Irimia M."/>
            <person name="Korzh V."/>
            <person name="Kondrychyn I."/>
            <person name="Lim Z.W."/>
            <person name="Tay B.H."/>
            <person name="Tohari S."/>
            <person name="Kong K.W."/>
            <person name="Ho S."/>
            <person name="Lorente-Galdos B."/>
            <person name="Quilez J."/>
            <person name="Marques-Bonet T."/>
            <person name="Raney B.J."/>
            <person name="Ingham P.W."/>
            <person name="Tay A."/>
            <person name="Hillier L.W."/>
            <person name="Minx P."/>
            <person name="Boehm T."/>
            <person name="Wilson R.K."/>
            <person name="Brenner S."/>
            <person name="Warren W.C."/>
        </authorList>
    </citation>
    <scope>NUCLEOTIDE SEQUENCE [LARGE SCALE GENOMIC DNA]</scope>
</reference>
<keyword evidence="3" id="KW-1185">Reference proteome</keyword>
<reference evidence="2" key="5">
    <citation type="submission" date="2025-09" db="UniProtKB">
        <authorList>
            <consortium name="Ensembl"/>
        </authorList>
    </citation>
    <scope>IDENTIFICATION</scope>
</reference>
<reference evidence="3" key="1">
    <citation type="journal article" date="2006" name="Science">
        <title>Ancient noncoding elements conserved in the human genome.</title>
        <authorList>
            <person name="Venkatesh B."/>
            <person name="Kirkness E.F."/>
            <person name="Loh Y.H."/>
            <person name="Halpern A.L."/>
            <person name="Lee A.P."/>
            <person name="Johnson J."/>
            <person name="Dandona N."/>
            <person name="Viswanathan L.D."/>
            <person name="Tay A."/>
            <person name="Venter J.C."/>
            <person name="Strausberg R.L."/>
            <person name="Brenner S."/>
        </authorList>
    </citation>
    <scope>NUCLEOTIDE SEQUENCE [LARGE SCALE GENOMIC DNA]</scope>
</reference>
<accession>A0A4W3KHS7</accession>